<evidence type="ECO:0000313" key="8">
    <source>
        <dbReference type="Proteomes" id="UP000250572"/>
    </source>
</evidence>
<dbReference type="STRING" id="33528.ENSGAFP00000007569"/>
<dbReference type="InterPro" id="IPR000276">
    <property type="entry name" value="GPCR_Rhodpsn"/>
</dbReference>
<dbReference type="AlphaFoldDB" id="A0A315US78"/>
<evidence type="ECO:0000259" key="6">
    <source>
        <dbReference type="PROSITE" id="PS50262"/>
    </source>
</evidence>
<feature type="transmembrane region" description="Helical" evidence="5">
    <location>
        <begin position="55"/>
        <end position="79"/>
    </location>
</feature>
<keyword evidence="4 5" id="KW-0472">Membrane</keyword>
<keyword evidence="3 5" id="KW-1133">Transmembrane helix</keyword>
<dbReference type="PANTHER" id="PTHR23112:SF36">
    <property type="entry name" value="SI:DKEY-30C15.2 PROTEIN"/>
    <property type="match status" value="1"/>
</dbReference>
<name>A0A315US78_GAMAF</name>
<dbReference type="CDD" id="cd00637">
    <property type="entry name" value="7tm_classA_rhodopsin-like"/>
    <property type="match status" value="1"/>
</dbReference>
<organism evidence="7 8">
    <name type="scientific">Gambusia affinis</name>
    <name type="common">Western mosquitofish</name>
    <name type="synonym">Heterandria affinis</name>
    <dbReference type="NCBI Taxonomy" id="33528"/>
    <lineage>
        <taxon>Eukaryota</taxon>
        <taxon>Metazoa</taxon>
        <taxon>Chordata</taxon>
        <taxon>Craniata</taxon>
        <taxon>Vertebrata</taxon>
        <taxon>Euteleostomi</taxon>
        <taxon>Actinopterygii</taxon>
        <taxon>Neopterygii</taxon>
        <taxon>Teleostei</taxon>
        <taxon>Neoteleostei</taxon>
        <taxon>Acanthomorphata</taxon>
        <taxon>Ovalentaria</taxon>
        <taxon>Atherinomorphae</taxon>
        <taxon>Cyprinodontiformes</taxon>
        <taxon>Poeciliidae</taxon>
        <taxon>Poeciliinae</taxon>
        <taxon>Gambusia</taxon>
    </lineage>
</organism>
<dbReference type="PRINTS" id="PR00237">
    <property type="entry name" value="GPCRRHODOPSN"/>
</dbReference>
<dbReference type="GO" id="GO:0004930">
    <property type="term" value="F:G protein-coupled receptor activity"/>
    <property type="evidence" value="ECO:0007669"/>
    <property type="project" value="InterPro"/>
</dbReference>
<comment type="caution">
    <text evidence="7">The sequence shown here is derived from an EMBL/GenBank/DDBJ whole genome shotgun (WGS) entry which is preliminary data.</text>
</comment>
<dbReference type="EMBL" id="NHOQ01002850">
    <property type="protein sequence ID" value="PWA14312.1"/>
    <property type="molecule type" value="Genomic_DNA"/>
</dbReference>
<evidence type="ECO:0000256" key="3">
    <source>
        <dbReference type="ARBA" id="ARBA00022989"/>
    </source>
</evidence>
<feature type="transmembrane region" description="Helical" evidence="5">
    <location>
        <begin position="20"/>
        <end position="43"/>
    </location>
</feature>
<sequence>MNISNSTVDFSGLLGRKQINALSTLYIVLLSLSVTGSFSVLLVSTVRWRHLRGQVHLLVQLSLADLLAASILLYTSVINKVHPFSPVVCSYLLPLSLTFYFISFLLAVVYALKSRNAVQGWRNRAADEEDEHSQCRRKIKAIPLYAFVWLAPLVIYFVYVCTLLIKPATLIPTTSSSQDGLSDNCSTYCNSCILFLHVWKDPCVGVDETHSTFIRVFLAIAVTTAMLSCSVSNQQSDYVIYWKIGKWHEKYMQVELFPVEGDGHSRRQFKRVFSTARNIVIVILFCWAPALLLLLMSSLIQRNVKQGSLYGLYLIQAATVSLQGFLNSMVYAWRRPNFTDAVLGEFTPLVRYTHRPFFEESLRH</sequence>
<dbReference type="Proteomes" id="UP000250572">
    <property type="component" value="Unassembled WGS sequence"/>
</dbReference>
<feature type="transmembrane region" description="Helical" evidence="5">
    <location>
        <begin position="144"/>
        <end position="165"/>
    </location>
</feature>
<dbReference type="GO" id="GO:0007189">
    <property type="term" value="P:adenylate cyclase-activating G protein-coupled receptor signaling pathway"/>
    <property type="evidence" value="ECO:0007669"/>
    <property type="project" value="TreeGrafter"/>
</dbReference>
<evidence type="ECO:0000256" key="1">
    <source>
        <dbReference type="ARBA" id="ARBA00004141"/>
    </source>
</evidence>
<dbReference type="GO" id="GO:0005886">
    <property type="term" value="C:plasma membrane"/>
    <property type="evidence" value="ECO:0007669"/>
    <property type="project" value="TreeGrafter"/>
</dbReference>
<keyword evidence="2 5" id="KW-0812">Transmembrane</keyword>
<proteinExistence type="predicted"/>
<comment type="subcellular location">
    <subcellularLocation>
        <location evidence="1">Membrane</location>
        <topology evidence="1">Multi-pass membrane protein</topology>
    </subcellularLocation>
</comment>
<accession>A0A315US78</accession>
<keyword evidence="8" id="KW-1185">Reference proteome</keyword>
<evidence type="ECO:0000256" key="5">
    <source>
        <dbReference type="SAM" id="Phobius"/>
    </source>
</evidence>
<dbReference type="Gene3D" id="1.20.1070.10">
    <property type="entry name" value="Rhodopsin 7-helix transmembrane proteins"/>
    <property type="match status" value="1"/>
</dbReference>
<evidence type="ECO:0000313" key="7">
    <source>
        <dbReference type="EMBL" id="PWA14312.1"/>
    </source>
</evidence>
<feature type="domain" description="G-protein coupled receptors family 1 profile" evidence="6">
    <location>
        <begin position="36"/>
        <end position="331"/>
    </location>
</feature>
<evidence type="ECO:0000256" key="2">
    <source>
        <dbReference type="ARBA" id="ARBA00022692"/>
    </source>
</evidence>
<gene>
    <name evidence="7" type="ORF">CCH79_00012308</name>
</gene>
<dbReference type="PANTHER" id="PTHR23112">
    <property type="entry name" value="G PROTEIN-COUPLED RECEPTOR 157-RELATED"/>
    <property type="match status" value="1"/>
</dbReference>
<feature type="transmembrane region" description="Helical" evidence="5">
    <location>
        <begin position="91"/>
        <end position="112"/>
    </location>
</feature>
<protein>
    <recommendedName>
        <fullName evidence="6">G-protein coupled receptors family 1 profile domain-containing protein</fullName>
    </recommendedName>
</protein>
<feature type="transmembrane region" description="Helical" evidence="5">
    <location>
        <begin position="212"/>
        <end position="231"/>
    </location>
</feature>
<feature type="transmembrane region" description="Helical" evidence="5">
    <location>
        <begin position="312"/>
        <end position="333"/>
    </location>
</feature>
<reference evidence="7 8" key="1">
    <citation type="journal article" date="2018" name="G3 (Bethesda)">
        <title>A High-Quality Reference Genome for the Invasive Mosquitofish Gambusia affinis Using a Chicago Library.</title>
        <authorList>
            <person name="Hoffberg S.L."/>
            <person name="Troendle N.J."/>
            <person name="Glenn T.C."/>
            <person name="Mahmud O."/>
            <person name="Louha S."/>
            <person name="Chalopin D."/>
            <person name="Bennetzen J.L."/>
            <person name="Mauricio R."/>
        </authorList>
    </citation>
    <scope>NUCLEOTIDE SEQUENCE [LARGE SCALE GENOMIC DNA]</scope>
    <source>
        <strain evidence="7">NE01/NJP1002.9</strain>
        <tissue evidence="7">Muscle</tissue>
    </source>
</reference>
<evidence type="ECO:0000256" key="4">
    <source>
        <dbReference type="ARBA" id="ARBA00023136"/>
    </source>
</evidence>
<dbReference type="PROSITE" id="PS50262">
    <property type="entry name" value="G_PROTEIN_RECEP_F1_2"/>
    <property type="match status" value="1"/>
</dbReference>
<dbReference type="SUPFAM" id="SSF81321">
    <property type="entry name" value="Family A G protein-coupled receptor-like"/>
    <property type="match status" value="1"/>
</dbReference>
<dbReference type="InterPro" id="IPR017452">
    <property type="entry name" value="GPCR_Rhodpsn_7TM"/>
</dbReference>
<feature type="transmembrane region" description="Helical" evidence="5">
    <location>
        <begin position="279"/>
        <end position="300"/>
    </location>
</feature>